<keyword evidence="1" id="KW-0175">Coiled coil</keyword>
<evidence type="ECO:0000313" key="3">
    <source>
        <dbReference type="Proteomes" id="UP000288805"/>
    </source>
</evidence>
<gene>
    <name evidence="2" type="ORF">CK203_018330</name>
</gene>
<dbReference type="Proteomes" id="UP000288805">
    <property type="component" value="Unassembled WGS sequence"/>
</dbReference>
<reference evidence="2 3" key="1">
    <citation type="journal article" date="2018" name="PLoS Genet.">
        <title>Population sequencing reveals clonal diversity and ancestral inbreeding in the grapevine cultivar Chardonnay.</title>
        <authorList>
            <person name="Roach M.J."/>
            <person name="Johnson D.L."/>
            <person name="Bohlmann J."/>
            <person name="van Vuuren H.J."/>
            <person name="Jones S.J."/>
            <person name="Pretorius I.S."/>
            <person name="Schmidt S.A."/>
            <person name="Borneman A.R."/>
        </authorList>
    </citation>
    <scope>NUCLEOTIDE SEQUENCE [LARGE SCALE GENOMIC DNA]</scope>
    <source>
        <strain evidence="3">cv. Chardonnay</strain>
        <tissue evidence="2">Leaf</tissue>
    </source>
</reference>
<dbReference type="PANTHER" id="PTHR36350">
    <property type="entry name" value="TRANSMEMBRANE PROTEIN"/>
    <property type="match status" value="1"/>
</dbReference>
<organism evidence="2 3">
    <name type="scientific">Vitis vinifera</name>
    <name type="common">Grape</name>
    <dbReference type="NCBI Taxonomy" id="29760"/>
    <lineage>
        <taxon>Eukaryota</taxon>
        <taxon>Viridiplantae</taxon>
        <taxon>Streptophyta</taxon>
        <taxon>Embryophyta</taxon>
        <taxon>Tracheophyta</taxon>
        <taxon>Spermatophyta</taxon>
        <taxon>Magnoliopsida</taxon>
        <taxon>eudicotyledons</taxon>
        <taxon>Gunneridae</taxon>
        <taxon>Pentapetalae</taxon>
        <taxon>rosids</taxon>
        <taxon>Vitales</taxon>
        <taxon>Vitaceae</taxon>
        <taxon>Viteae</taxon>
        <taxon>Vitis</taxon>
    </lineage>
</organism>
<protein>
    <recommendedName>
        <fullName evidence="4">Protein TONSOKU</fullName>
    </recommendedName>
</protein>
<evidence type="ECO:0000256" key="1">
    <source>
        <dbReference type="SAM" id="Coils"/>
    </source>
</evidence>
<comment type="caution">
    <text evidence="2">The sequence shown here is derived from an EMBL/GenBank/DDBJ whole genome shotgun (WGS) entry which is preliminary data.</text>
</comment>
<accession>A0A438JPK0</accession>
<dbReference type="AlphaFoldDB" id="A0A438JPK0"/>
<evidence type="ECO:0008006" key="4">
    <source>
        <dbReference type="Google" id="ProtNLM"/>
    </source>
</evidence>
<sequence length="187" mass="21775">MRSMSIGLLHGGHLALQRLVDYHEAQAELDKTEKKLEKLLADHHLHFRQLESTVAKLEMSRKEAAAVKALKSAMEKAQREGKAHEEYEIGMLLVEMLIYKGDWNEALSYKCLKDEKISDARRPLYKMQNSGHHLHLIRDCEEAESCWEEFNMIRENFLLCPNSESLQQYEAINDFSEFEKLVKLLIS</sequence>
<feature type="coiled-coil region" evidence="1">
    <location>
        <begin position="22"/>
        <end position="80"/>
    </location>
</feature>
<dbReference type="PANTHER" id="PTHR36350:SF3">
    <property type="entry name" value="TRANSMEMBRANE PROTEIN"/>
    <property type="match status" value="1"/>
</dbReference>
<name>A0A438JPK0_VITVI</name>
<evidence type="ECO:0000313" key="2">
    <source>
        <dbReference type="EMBL" id="RVX10898.1"/>
    </source>
</evidence>
<dbReference type="EMBL" id="QGNW01000033">
    <property type="protein sequence ID" value="RVX10898.1"/>
    <property type="molecule type" value="Genomic_DNA"/>
</dbReference>
<proteinExistence type="predicted"/>